<evidence type="ECO:0000259" key="1">
    <source>
        <dbReference type="Pfam" id="PF13116"/>
    </source>
</evidence>
<sequence>MRRLPRILLHTTATIVVLTALLVSGLRLVMPHMNGWRETIAQRISSATGMPVQFSELNGKWENFGPVLDIKTIQVGLKDGGDLKIGRVTLALDVWQSLLHFRWQFRNLTFYNLNLVTNTPLSTDTNDKARFRPGQLSDLFLRQFDHFDLHQSQVSFLTPSGQRAHLDIPQLTWLNEKNRHRAEGLVSLSSFTGQHGVVQVRLDLSDTRGYLDTGRAWMQADEVDVKPWLGQWMRDNTSLKSARFSLAGWLSLREGEIYDGDVVLTQGSAEWQGDGKSHQLAIQHMTAHVSLFNGGWRLDVPQTRLSTDGKPWPVGTFSLLWLPEDSLLPGLDHHQEVRVRATHLQLDRLDALIPLFSKLSPGLLDNWRALQPRGQLQTLAVDIPLQQLDESRFLATWNNLSWQHWQLIPGMEHLSGSASGSLADGQLNFVLNDARLPYGDMFRAPLEIEHASGTVNWQRDSHNLTMSGHQMEVKARSLWAKGDFHWTQPENTAPRLDILAGINVTDGGDAWRYFPEPLMGTALVNYLSGAIKGGQVQNASLIFAGDPHLFPFKNNEGLLQVWVPLRQGTFQFQPGWPDLKNLDINLDFVNDGLFMKADQTKLGNVQARNISAVIPDYLKERLIIDGDIQSEGSDVGTYFNQTPLKNTLGAALNQLKISGDVGGHLHLNIPLDGEQVSAIGDVNLSNNQLRIEPLKSTVKQLSGRFTYDNGNLQSGPLVGNWFGQPLKVTFNTHEGEKGYQIGVDLNGDWHPGNMDIVPAVLRKKLAGNAGWQSNVKITLPHGGGADYQIELTGDMQNVSSYLPPPLDKDSGAAMPIKISARGNLHTFNLSGVIADSHRFNSQWLLGKQLRIERGIWENAASKTPALPASSGMILNLPPLDGQAWFALLGSGNASGIKGNAKSRSYLPGDITLRTPVLTLGGQDWHELDTTLVQTMNGDMQIQAKGKEIAGQLLMNSHSPWVAHVNYLYYNPQWSAKAGSFPFTWDTTAINFRNWPALNLTCDECWLRGQNFGHIKGNLTHDSDTLTLQNGLIDSGSARLSIAGQWVNRPGEQRTALKGVFSGKKIDDAMNWFGMSTPLRDSPFNLHYDLHWQAAPWPPSEATLSGVLKSHLGAGQIADVDTVRAAQLLRLVSVDALLRKLRLDFTDTFSQGFYFDSINGTAWIDKGILRTDNLLVDGLEADIAMKGQVDLVRREINMEAVVAPEISATVGVAAAFAVNPVVGAAVFAASKVLGPLWNKISVLRYHISGPIDKPKIDEVLRKPRENSPK</sequence>
<reference evidence="2 3" key="1">
    <citation type="submission" date="2016-01" db="EMBL/GenBank/DDBJ databases">
        <authorList>
            <person name="Oliw E.H."/>
        </authorList>
    </citation>
    <scope>NUCLEOTIDE SEQUENCE [LARGE SCALE GENOMIC DNA]</scope>
    <source>
        <strain evidence="2 3">MDcuke</strain>
    </source>
</reference>
<gene>
    <name evidence="2" type="ORF">AV903_23165</name>
</gene>
<proteinExistence type="predicted"/>
<dbReference type="PANTHER" id="PTHR38690:SF1">
    <property type="entry name" value="PROTEASE"/>
    <property type="match status" value="1"/>
</dbReference>
<dbReference type="InterPro" id="IPR025263">
    <property type="entry name" value="YhdP_central"/>
</dbReference>
<dbReference type="NCBIfam" id="TIGR02099">
    <property type="entry name" value="YhdP family protein"/>
    <property type="match status" value="1"/>
</dbReference>
<organism evidence="2 3">
    <name type="scientific">Erwinia tracheiphila</name>
    <dbReference type="NCBI Taxonomy" id="65700"/>
    <lineage>
        <taxon>Bacteria</taxon>
        <taxon>Pseudomonadati</taxon>
        <taxon>Pseudomonadota</taxon>
        <taxon>Gammaproteobacteria</taxon>
        <taxon>Enterobacterales</taxon>
        <taxon>Erwiniaceae</taxon>
        <taxon>Erwinia</taxon>
    </lineage>
</organism>
<dbReference type="AlphaFoldDB" id="A0A345CZN2"/>
<dbReference type="RefSeq" id="WP_233479284.1">
    <property type="nucleotide sequence ID" value="NZ_CP013970.1"/>
</dbReference>
<dbReference type="Pfam" id="PF13116">
    <property type="entry name" value="YhdP"/>
    <property type="match status" value="1"/>
</dbReference>
<evidence type="ECO:0000313" key="2">
    <source>
        <dbReference type="EMBL" id="AXF78899.1"/>
    </source>
</evidence>
<dbReference type="InterPro" id="IPR011836">
    <property type="entry name" value="YhdP"/>
</dbReference>
<feature type="domain" description="YhdP central" evidence="1">
    <location>
        <begin position="1"/>
        <end position="1255"/>
    </location>
</feature>
<protein>
    <submittedName>
        <fullName evidence="2">AsmA2 domain-containing protein</fullName>
    </submittedName>
</protein>
<evidence type="ECO:0000313" key="3">
    <source>
        <dbReference type="Proteomes" id="UP000264980"/>
    </source>
</evidence>
<dbReference type="NCBIfam" id="NF008148">
    <property type="entry name" value="PRK10899.1"/>
    <property type="match status" value="1"/>
</dbReference>
<accession>A0A345CZN2</accession>
<dbReference type="PANTHER" id="PTHR38690">
    <property type="entry name" value="PROTEASE-RELATED"/>
    <property type="match status" value="1"/>
</dbReference>
<name>A0A345CZN2_9GAMM</name>
<dbReference type="Proteomes" id="UP000264980">
    <property type="component" value="Chromosome"/>
</dbReference>
<dbReference type="EMBL" id="CP013970">
    <property type="protein sequence ID" value="AXF78899.1"/>
    <property type="molecule type" value="Genomic_DNA"/>
</dbReference>